<name>A0A7W7ILK7_9CAUL</name>
<dbReference type="RefSeq" id="WP_184265870.1">
    <property type="nucleotide sequence ID" value="NZ_JACHKY010000001.1"/>
</dbReference>
<keyword evidence="1" id="KW-0732">Signal</keyword>
<evidence type="ECO:0000256" key="1">
    <source>
        <dbReference type="SAM" id="SignalP"/>
    </source>
</evidence>
<dbReference type="PANTHER" id="PTHR33361:SF2">
    <property type="entry name" value="DUF885 DOMAIN-CONTAINING PROTEIN"/>
    <property type="match status" value="1"/>
</dbReference>
<sequence>MMDRRRLLMTAALGGAFATSGAARALAQAAGAPAAAPAGPASTQFLALLDKIAQEMILSDPETLTALGMDRGPMAAARFKLSDRSQAKIDADKAKFNEGMAAVKAIDKAQLTATEQTYYDSLEFFGDTVQEGYAFPYGGGMFPSPYTVSQLGGSYQQIPDFLDSQHRIEAADDADAYLSRLSDFAKGLDAERERMQADFAAGAVPPDFVIDRTLTQMAAITGMAPADSVMSESVARRTAEKNIPGDWAAKAQAILTAEVYPAIQRQAEALKTVRPGATHDGGVWRLPQGEDYYRFGLKYFTTSSMTPDEVHQMGLEQVADISARADALLKAQGMTQGTVGERIAALGKDPRFVYPNTDEAKDELIQELNAQMVAMQARMPDYFGRLPKSPCDIKRVPKATEAGAPGGYYQSPALDGSRPGAYYINLRDTAEWPKWTLPTLTYHEAVPGHHFQIALQQEQPDTPLLMKVMGFSAYSEGWGLYAEQLADEIGAYENDPFGQIGYLQSLMFRAARLVVDSGLHHKRWSREQGIRYMVDTLGDQESSIATEVERYCVWPGQASSYKVGHTTWVKLREDAKKRLGDRFDIKGFHDTGLNLGGVPLTVLERTMNAWTPA</sequence>
<organism evidence="2 3">
    <name type="scientific">Brevundimonas bullata</name>
    <dbReference type="NCBI Taxonomy" id="13160"/>
    <lineage>
        <taxon>Bacteria</taxon>
        <taxon>Pseudomonadati</taxon>
        <taxon>Pseudomonadota</taxon>
        <taxon>Alphaproteobacteria</taxon>
        <taxon>Caulobacterales</taxon>
        <taxon>Caulobacteraceae</taxon>
        <taxon>Brevundimonas</taxon>
    </lineage>
</organism>
<dbReference type="AlphaFoldDB" id="A0A7W7ILK7"/>
<comment type="caution">
    <text evidence="2">The sequence shown here is derived from an EMBL/GenBank/DDBJ whole genome shotgun (WGS) entry which is preliminary data.</text>
</comment>
<dbReference type="Proteomes" id="UP000539957">
    <property type="component" value="Unassembled WGS sequence"/>
</dbReference>
<accession>A0A7W7ILK7</accession>
<dbReference type="PROSITE" id="PS51318">
    <property type="entry name" value="TAT"/>
    <property type="match status" value="1"/>
</dbReference>
<evidence type="ECO:0000313" key="3">
    <source>
        <dbReference type="Proteomes" id="UP000539957"/>
    </source>
</evidence>
<dbReference type="EMBL" id="JACHKY010000001">
    <property type="protein sequence ID" value="MBB4796437.1"/>
    <property type="molecule type" value="Genomic_DNA"/>
</dbReference>
<evidence type="ECO:0000313" key="2">
    <source>
        <dbReference type="EMBL" id="MBB4796437.1"/>
    </source>
</evidence>
<dbReference type="Pfam" id="PF05960">
    <property type="entry name" value="DUF885"/>
    <property type="match status" value="1"/>
</dbReference>
<reference evidence="2 3" key="1">
    <citation type="submission" date="2020-08" db="EMBL/GenBank/DDBJ databases">
        <title>Functional genomics of gut bacteria from endangered species of beetles.</title>
        <authorList>
            <person name="Carlos-Shanley C."/>
        </authorList>
    </citation>
    <scope>NUCLEOTIDE SEQUENCE [LARGE SCALE GENOMIC DNA]</scope>
    <source>
        <strain evidence="2 3">S00123</strain>
    </source>
</reference>
<protein>
    <submittedName>
        <fullName evidence="2">Uncharacterized protein (DUF885 family)</fullName>
    </submittedName>
</protein>
<dbReference type="InterPro" id="IPR006311">
    <property type="entry name" value="TAT_signal"/>
</dbReference>
<keyword evidence="3" id="KW-1185">Reference proteome</keyword>
<dbReference type="InterPro" id="IPR010281">
    <property type="entry name" value="DUF885"/>
</dbReference>
<gene>
    <name evidence="2" type="ORF">HNP32_000151</name>
</gene>
<proteinExistence type="predicted"/>
<dbReference type="PANTHER" id="PTHR33361">
    <property type="entry name" value="GLR0591 PROTEIN"/>
    <property type="match status" value="1"/>
</dbReference>
<feature type="signal peptide" evidence="1">
    <location>
        <begin position="1"/>
        <end position="22"/>
    </location>
</feature>
<feature type="chain" id="PRO_5031061986" evidence="1">
    <location>
        <begin position="23"/>
        <end position="613"/>
    </location>
</feature>